<dbReference type="RefSeq" id="XP_040623791.1">
    <property type="nucleotide sequence ID" value="XM_040769378.1"/>
</dbReference>
<organism evidence="1 2">
    <name type="scientific">Dacryopinax primogenitus (strain DJM 731)</name>
    <name type="common">Brown rot fungus</name>
    <dbReference type="NCBI Taxonomy" id="1858805"/>
    <lineage>
        <taxon>Eukaryota</taxon>
        <taxon>Fungi</taxon>
        <taxon>Dikarya</taxon>
        <taxon>Basidiomycota</taxon>
        <taxon>Agaricomycotina</taxon>
        <taxon>Dacrymycetes</taxon>
        <taxon>Dacrymycetales</taxon>
        <taxon>Dacrymycetaceae</taxon>
        <taxon>Dacryopinax</taxon>
    </lineage>
</organism>
<dbReference type="GeneID" id="63684440"/>
<proteinExistence type="predicted"/>
<dbReference type="OrthoDB" id="3466517at2759"/>
<dbReference type="AlphaFoldDB" id="M5FP89"/>
<reference evidence="1 2" key="1">
    <citation type="journal article" date="2012" name="Science">
        <title>The Paleozoic origin of enzymatic lignin decomposition reconstructed from 31 fungal genomes.</title>
        <authorList>
            <person name="Floudas D."/>
            <person name="Binder M."/>
            <person name="Riley R."/>
            <person name="Barry K."/>
            <person name="Blanchette R.A."/>
            <person name="Henrissat B."/>
            <person name="Martinez A.T."/>
            <person name="Otillar R."/>
            <person name="Spatafora J.W."/>
            <person name="Yadav J.S."/>
            <person name="Aerts A."/>
            <person name="Benoit I."/>
            <person name="Boyd A."/>
            <person name="Carlson A."/>
            <person name="Copeland A."/>
            <person name="Coutinho P.M."/>
            <person name="de Vries R.P."/>
            <person name="Ferreira P."/>
            <person name="Findley K."/>
            <person name="Foster B."/>
            <person name="Gaskell J."/>
            <person name="Glotzer D."/>
            <person name="Gorecki P."/>
            <person name="Heitman J."/>
            <person name="Hesse C."/>
            <person name="Hori C."/>
            <person name="Igarashi K."/>
            <person name="Jurgens J.A."/>
            <person name="Kallen N."/>
            <person name="Kersten P."/>
            <person name="Kohler A."/>
            <person name="Kuees U."/>
            <person name="Kumar T.K.A."/>
            <person name="Kuo A."/>
            <person name="LaButti K."/>
            <person name="Larrondo L.F."/>
            <person name="Lindquist E."/>
            <person name="Ling A."/>
            <person name="Lombard V."/>
            <person name="Lucas S."/>
            <person name="Lundell T."/>
            <person name="Martin R."/>
            <person name="McLaughlin D.J."/>
            <person name="Morgenstern I."/>
            <person name="Morin E."/>
            <person name="Murat C."/>
            <person name="Nagy L.G."/>
            <person name="Nolan M."/>
            <person name="Ohm R.A."/>
            <person name="Patyshakuliyeva A."/>
            <person name="Rokas A."/>
            <person name="Ruiz-Duenas F.J."/>
            <person name="Sabat G."/>
            <person name="Salamov A."/>
            <person name="Samejima M."/>
            <person name="Schmutz J."/>
            <person name="Slot J.C."/>
            <person name="St John F."/>
            <person name="Stenlid J."/>
            <person name="Sun H."/>
            <person name="Sun S."/>
            <person name="Syed K."/>
            <person name="Tsang A."/>
            <person name="Wiebenga A."/>
            <person name="Young D."/>
            <person name="Pisabarro A."/>
            <person name="Eastwood D.C."/>
            <person name="Martin F."/>
            <person name="Cullen D."/>
            <person name="Grigoriev I.V."/>
            <person name="Hibbett D.S."/>
        </authorList>
    </citation>
    <scope>NUCLEOTIDE SEQUENCE [LARGE SCALE GENOMIC DNA]</scope>
    <source>
        <strain evidence="1 2">DJM-731 SS1</strain>
    </source>
</reference>
<dbReference type="HOGENOM" id="CLU_071631_0_0_1"/>
<dbReference type="EMBL" id="JH795879">
    <property type="protein sequence ID" value="EJT96893.1"/>
    <property type="molecule type" value="Genomic_DNA"/>
</dbReference>
<protein>
    <submittedName>
        <fullName evidence="1">Uncharacterized protein</fullName>
    </submittedName>
</protein>
<evidence type="ECO:0000313" key="1">
    <source>
        <dbReference type="EMBL" id="EJT96893.1"/>
    </source>
</evidence>
<dbReference type="InterPro" id="IPR029058">
    <property type="entry name" value="AB_hydrolase_fold"/>
</dbReference>
<keyword evidence="2" id="KW-1185">Reference proteome</keyword>
<dbReference type="SUPFAM" id="SSF53474">
    <property type="entry name" value="alpha/beta-Hydrolases"/>
    <property type="match status" value="1"/>
</dbReference>
<name>M5FP89_DACPD</name>
<dbReference type="Proteomes" id="UP000030653">
    <property type="component" value="Unassembled WGS sequence"/>
</dbReference>
<accession>M5FP89</accession>
<sequence length="216" mass="23290">MSVTWSSADLGTLVPGDPPVTLRYFDTHPLPSNQDESTAIIALHGLGWNSKIFLPWLSHAPRDLRVLGVNRRGYEGSSPPHPQPGTFGRELIALLAFVRSKGTAPLVSLLSHLSPSQLGKPSPSLPVPFQPYLPSLSLLRSMILFEPPQVLVGLPGPASYPGLGDIQPSEMGPAFAAWHRARLPQDRLGVVDAASDGAFWDEDMGAWYAAEAERGE</sequence>
<evidence type="ECO:0000313" key="2">
    <source>
        <dbReference type="Proteomes" id="UP000030653"/>
    </source>
</evidence>
<dbReference type="Gene3D" id="3.40.50.1820">
    <property type="entry name" value="alpha/beta hydrolase"/>
    <property type="match status" value="1"/>
</dbReference>
<gene>
    <name evidence="1" type="ORF">DACRYDRAFT_112233</name>
</gene>